<organism evidence="2 3">
    <name type="scientific">Trichoderma cornu-damae</name>
    <dbReference type="NCBI Taxonomy" id="654480"/>
    <lineage>
        <taxon>Eukaryota</taxon>
        <taxon>Fungi</taxon>
        <taxon>Dikarya</taxon>
        <taxon>Ascomycota</taxon>
        <taxon>Pezizomycotina</taxon>
        <taxon>Sordariomycetes</taxon>
        <taxon>Hypocreomycetidae</taxon>
        <taxon>Hypocreales</taxon>
        <taxon>Hypocreaceae</taxon>
        <taxon>Trichoderma</taxon>
    </lineage>
</organism>
<reference evidence="2" key="1">
    <citation type="submission" date="2021-08" db="EMBL/GenBank/DDBJ databases">
        <title>Chromosome-Level Trichoderma cornu-damae using Hi-C Data.</title>
        <authorList>
            <person name="Kim C.S."/>
        </authorList>
    </citation>
    <scope>NUCLEOTIDE SEQUENCE</scope>
    <source>
        <strain evidence="2">KA19-0412C</strain>
    </source>
</reference>
<evidence type="ECO:0000256" key="1">
    <source>
        <dbReference type="SAM" id="MobiDB-lite"/>
    </source>
</evidence>
<dbReference type="AlphaFoldDB" id="A0A9P8TXY7"/>
<feature type="region of interest" description="Disordered" evidence="1">
    <location>
        <begin position="1"/>
        <end position="36"/>
    </location>
</feature>
<accession>A0A9P8TXY7</accession>
<protein>
    <submittedName>
        <fullName evidence="2">Uncharacterized protein</fullName>
    </submittedName>
</protein>
<name>A0A9P8TXY7_9HYPO</name>
<keyword evidence="3" id="KW-1185">Reference proteome</keyword>
<dbReference type="EMBL" id="JAIWOZ010000003">
    <property type="protein sequence ID" value="KAH6607824.1"/>
    <property type="molecule type" value="Genomic_DNA"/>
</dbReference>
<sequence>MALRRWNSPAPLSSPLRIPQQKGADDTRGDADAADDGDAQEALLGDLVVDELAEVGGLEVGGFFVEEEVVVAAGLAVVAQLVVAEGEVVEAFAAALGGDAEDVGEEADAELLVVAVV</sequence>
<evidence type="ECO:0000313" key="3">
    <source>
        <dbReference type="Proteomes" id="UP000827724"/>
    </source>
</evidence>
<proteinExistence type="predicted"/>
<evidence type="ECO:0000313" key="2">
    <source>
        <dbReference type="EMBL" id="KAH6607824.1"/>
    </source>
</evidence>
<dbReference type="Proteomes" id="UP000827724">
    <property type="component" value="Unassembled WGS sequence"/>
</dbReference>
<comment type="caution">
    <text evidence="2">The sequence shown here is derived from an EMBL/GenBank/DDBJ whole genome shotgun (WGS) entry which is preliminary data.</text>
</comment>
<gene>
    <name evidence="2" type="ORF">Trco_004137</name>
</gene>